<gene>
    <name evidence="2" type="ORF">CTAYLR_005363</name>
</gene>
<sequence>MLATSATPPASLAVPEALPARWRRPRRRAAAHVATTGNFFTQLLSQNATKCAAARFCPCCGACVDEWRLVGTRRGSALGMESRLALCPNCRSRERQRFSCLLWGVRPPAVDTPVVAYFGPHRQHARLLEQHLSVELKRYDYLADDLYRRTYDNSTIRADVQDIPAANYSFDAVIILHVLEHVSDIHKATTELSRVLVPGGFVDTETPCRSRARDDIPYEICNHAEDRPRRRARDEDDWICNQPDHLHSFSCWYLEDAFEEAGLDCECLSIDRPSENKFVGIMSFPDWRLRCYKPVTPVSLRYALQAEAHDNYPRHYLRRRAAAQQPRHGAGRFVRLANKMRQQPDRPPTRPDTGLPPMRCVNLTLPTGSSSFLARPSLRHAN</sequence>
<dbReference type="GO" id="GO:0008757">
    <property type="term" value="F:S-adenosylmethionine-dependent methyltransferase activity"/>
    <property type="evidence" value="ECO:0007669"/>
    <property type="project" value="InterPro"/>
</dbReference>
<reference evidence="2" key="1">
    <citation type="submission" date="2023-01" db="EMBL/GenBank/DDBJ databases">
        <title>Metagenome sequencing of chrysophaentin producing Chrysophaeum taylorii.</title>
        <authorList>
            <person name="Davison J."/>
            <person name="Bewley C."/>
        </authorList>
    </citation>
    <scope>NUCLEOTIDE SEQUENCE</scope>
    <source>
        <strain evidence="2">NIES-1699</strain>
    </source>
</reference>
<dbReference type="SUPFAM" id="SSF53335">
    <property type="entry name" value="S-adenosyl-L-methionine-dependent methyltransferases"/>
    <property type="match status" value="1"/>
</dbReference>
<keyword evidence="3" id="KW-1185">Reference proteome</keyword>
<dbReference type="Pfam" id="PF08241">
    <property type="entry name" value="Methyltransf_11"/>
    <property type="match status" value="1"/>
</dbReference>
<dbReference type="InterPro" id="IPR029063">
    <property type="entry name" value="SAM-dependent_MTases_sf"/>
</dbReference>
<evidence type="ECO:0000313" key="2">
    <source>
        <dbReference type="EMBL" id="KAJ8599352.1"/>
    </source>
</evidence>
<comment type="caution">
    <text evidence="2">The sequence shown here is derived from an EMBL/GenBank/DDBJ whole genome shotgun (WGS) entry which is preliminary data.</text>
</comment>
<evidence type="ECO:0000259" key="1">
    <source>
        <dbReference type="Pfam" id="PF08241"/>
    </source>
</evidence>
<feature type="domain" description="Methyltransferase type 11" evidence="1">
    <location>
        <begin position="153"/>
        <end position="201"/>
    </location>
</feature>
<protein>
    <recommendedName>
        <fullName evidence="1">Methyltransferase type 11 domain-containing protein</fullName>
    </recommendedName>
</protein>
<dbReference type="Gene3D" id="3.40.50.150">
    <property type="entry name" value="Vaccinia Virus protein VP39"/>
    <property type="match status" value="1"/>
</dbReference>
<proteinExistence type="predicted"/>
<dbReference type="EMBL" id="JAQMWT010000572">
    <property type="protein sequence ID" value="KAJ8599352.1"/>
    <property type="molecule type" value="Genomic_DNA"/>
</dbReference>
<evidence type="ECO:0000313" key="3">
    <source>
        <dbReference type="Proteomes" id="UP001230188"/>
    </source>
</evidence>
<accession>A0AAD7XFH5</accession>
<organism evidence="2 3">
    <name type="scientific">Chrysophaeum taylorii</name>
    <dbReference type="NCBI Taxonomy" id="2483200"/>
    <lineage>
        <taxon>Eukaryota</taxon>
        <taxon>Sar</taxon>
        <taxon>Stramenopiles</taxon>
        <taxon>Ochrophyta</taxon>
        <taxon>Pelagophyceae</taxon>
        <taxon>Pelagomonadales</taxon>
        <taxon>Pelagomonadaceae</taxon>
        <taxon>Chrysophaeum</taxon>
    </lineage>
</organism>
<name>A0AAD7XFH5_9STRA</name>
<dbReference type="AlphaFoldDB" id="A0AAD7XFH5"/>
<dbReference type="Proteomes" id="UP001230188">
    <property type="component" value="Unassembled WGS sequence"/>
</dbReference>
<dbReference type="InterPro" id="IPR013216">
    <property type="entry name" value="Methyltransf_11"/>
</dbReference>